<dbReference type="STRING" id="1514971.AUR64_00235"/>
<feature type="compositionally biased region" description="Acidic residues" evidence="1">
    <location>
        <begin position="103"/>
        <end position="112"/>
    </location>
</feature>
<feature type="compositionally biased region" description="Low complexity" evidence="1">
    <location>
        <begin position="145"/>
        <end position="165"/>
    </location>
</feature>
<name>A0A0W1RDX5_9EURY</name>
<accession>A0A0W1RDX5</accession>
<evidence type="ECO:0000256" key="1">
    <source>
        <dbReference type="SAM" id="MobiDB-lite"/>
    </source>
</evidence>
<proteinExistence type="predicted"/>
<reference evidence="2 3" key="1">
    <citation type="submission" date="2015-12" db="EMBL/GenBank/DDBJ databases">
        <title>Haloprofundus marisrubri gen. nov., sp. nov., an extremely halophilic archaeon isolated from the Discovery deep brine-seawater interface in the Red Sea.</title>
        <authorList>
            <person name="Zhang G."/>
            <person name="Stingl U."/>
            <person name="Rashid M."/>
        </authorList>
    </citation>
    <scope>NUCLEOTIDE SEQUENCE [LARGE SCALE GENOMIC DNA]</scope>
    <source>
        <strain evidence="2 3">SB9</strain>
    </source>
</reference>
<evidence type="ECO:0000313" key="2">
    <source>
        <dbReference type="EMBL" id="KTG11655.1"/>
    </source>
</evidence>
<dbReference type="RefSeq" id="WP_058579940.1">
    <property type="nucleotide sequence ID" value="NZ_LOPU01000001.1"/>
</dbReference>
<feature type="compositionally biased region" description="Low complexity" evidence="1">
    <location>
        <begin position="72"/>
        <end position="83"/>
    </location>
</feature>
<sequence length="263" mass="27505">MADLDSCYFCGEIGDGLTEFAVVPPRFDPTDEQQRTVVLCTTCRKKLGTVLEPIVDVLGGSDSEAPPPSPSPDAVSPSPSESPHSPPTSPNSPGADETTPTTEADEDADVIETDAGVESTPPPPGDAIDTTGFDDPLAADAAGITIDAPPTDAPPTDVDTPSTDAEPTPGASETTDDGEFDPDHDAPDVDTADTDSSAPTEEPAEFRTVMRLLSNREFPVDRAEIESLASGAYDLDDAEVRDILDYAIDRGVLAERNGQLHRG</sequence>
<organism evidence="2 3">
    <name type="scientific">Haloprofundus marisrubri</name>
    <dbReference type="NCBI Taxonomy" id="1514971"/>
    <lineage>
        <taxon>Archaea</taxon>
        <taxon>Methanobacteriati</taxon>
        <taxon>Methanobacteriota</taxon>
        <taxon>Stenosarchaea group</taxon>
        <taxon>Halobacteria</taxon>
        <taxon>Halobacteriales</taxon>
        <taxon>Haloferacaceae</taxon>
        <taxon>Haloprofundus</taxon>
    </lineage>
</organism>
<dbReference type="Proteomes" id="UP000054387">
    <property type="component" value="Unassembled WGS sequence"/>
</dbReference>
<feature type="compositionally biased region" description="Low complexity" evidence="1">
    <location>
        <begin position="91"/>
        <end position="102"/>
    </location>
</feature>
<protein>
    <submittedName>
        <fullName evidence="2">Uncharacterized protein</fullName>
    </submittedName>
</protein>
<evidence type="ECO:0000313" key="3">
    <source>
        <dbReference type="Proteomes" id="UP000054387"/>
    </source>
</evidence>
<gene>
    <name evidence="2" type="ORF">AUR64_00235</name>
</gene>
<dbReference type="OrthoDB" id="204261at2157"/>
<feature type="region of interest" description="Disordered" evidence="1">
    <location>
        <begin position="57"/>
        <end position="207"/>
    </location>
</feature>
<dbReference type="EMBL" id="LOPU01000001">
    <property type="protein sequence ID" value="KTG11655.1"/>
    <property type="molecule type" value="Genomic_DNA"/>
</dbReference>
<comment type="caution">
    <text evidence="2">The sequence shown here is derived from an EMBL/GenBank/DDBJ whole genome shotgun (WGS) entry which is preliminary data.</text>
</comment>
<dbReference type="AlphaFoldDB" id="A0A0W1RDX5"/>
<keyword evidence="3" id="KW-1185">Reference proteome</keyword>